<organism evidence="1 2">
    <name type="scientific">Furfurilactobacillus rossiae DSM 15814</name>
    <dbReference type="NCBI Taxonomy" id="1114972"/>
    <lineage>
        <taxon>Bacteria</taxon>
        <taxon>Bacillati</taxon>
        <taxon>Bacillota</taxon>
        <taxon>Bacilli</taxon>
        <taxon>Lactobacillales</taxon>
        <taxon>Lactobacillaceae</taxon>
        <taxon>Furfurilactobacillus</taxon>
    </lineage>
</organism>
<dbReference type="Gene3D" id="3.40.50.1820">
    <property type="entry name" value="alpha/beta hydrolase"/>
    <property type="match status" value="1"/>
</dbReference>
<protein>
    <recommendedName>
        <fullName evidence="3">Cell surface hydrolase</fullName>
    </recommendedName>
</protein>
<dbReference type="eggNOG" id="COG4814">
    <property type="taxonomic scope" value="Bacteria"/>
</dbReference>
<dbReference type="Pfam" id="PF06028">
    <property type="entry name" value="DUF915"/>
    <property type="match status" value="1"/>
</dbReference>
<dbReference type="OrthoDB" id="503948at2"/>
<evidence type="ECO:0008006" key="3">
    <source>
        <dbReference type="Google" id="ProtNLM"/>
    </source>
</evidence>
<proteinExistence type="predicted"/>
<accession>A0A0R1RH93</accession>
<gene>
    <name evidence="1" type="ORF">FD35_GL000915</name>
</gene>
<comment type="caution">
    <text evidence="1">The sequence shown here is derived from an EMBL/GenBank/DDBJ whole genome shotgun (WGS) entry which is preliminary data.</text>
</comment>
<sequence>MKQKIIDRGFWTLLALVFVAVIGGGIFQAHRIAEAKAKYVQSSVPTLFFHGGGSNYHAEEHMTSVAKREGATNTIIRAFVSKTGHVHLDGTIGKRAINPIVEVNYANNRQLDFNKHGQWAKNVVVALQKKYHITKFNMVGHSLGNISLIYYMLEYGQDKRLPKLQKQVDMAGHFAGLNFKRVPASIRQPAGLKLDKSGKPNKMNATYKQMTKLRQTFPKHQVDVLNIYGDIGGQTDGTVPNVSSLSLRYLIADRAKSYRERKITGTRAKHTLLHNNAQVDQLLADFLWAK</sequence>
<reference evidence="1 2" key="1">
    <citation type="journal article" date="2015" name="Genome Announc.">
        <title>Expanding the biotechnology potential of lactobacilli through comparative genomics of 213 strains and associated genera.</title>
        <authorList>
            <person name="Sun Z."/>
            <person name="Harris H.M."/>
            <person name="McCann A."/>
            <person name="Guo C."/>
            <person name="Argimon S."/>
            <person name="Zhang W."/>
            <person name="Yang X."/>
            <person name="Jeffery I.B."/>
            <person name="Cooney J.C."/>
            <person name="Kagawa T.F."/>
            <person name="Liu W."/>
            <person name="Song Y."/>
            <person name="Salvetti E."/>
            <person name="Wrobel A."/>
            <person name="Rasinkangas P."/>
            <person name="Parkhill J."/>
            <person name="Rea M.C."/>
            <person name="O'Sullivan O."/>
            <person name="Ritari J."/>
            <person name="Douillard F.P."/>
            <person name="Paul Ross R."/>
            <person name="Yang R."/>
            <person name="Briner A.E."/>
            <person name="Felis G.E."/>
            <person name="de Vos W.M."/>
            <person name="Barrangou R."/>
            <person name="Klaenhammer T.R."/>
            <person name="Caufield P.W."/>
            <person name="Cui Y."/>
            <person name="Zhang H."/>
            <person name="O'Toole P.W."/>
        </authorList>
    </citation>
    <scope>NUCLEOTIDE SEQUENCE [LARGE SCALE GENOMIC DNA]</scope>
    <source>
        <strain evidence="1 2">DSM 15814</strain>
    </source>
</reference>
<dbReference type="RefSeq" id="WP_017261031.1">
    <property type="nucleotide sequence ID" value="NZ_AUAW01000016.1"/>
</dbReference>
<name>A0A0R1RH93_9LACO</name>
<dbReference type="InterPro" id="IPR010315">
    <property type="entry name" value="DUF915_hydro-like"/>
</dbReference>
<keyword evidence="2" id="KW-1185">Reference proteome</keyword>
<dbReference type="PATRIC" id="fig|1114972.6.peg.925"/>
<evidence type="ECO:0000313" key="1">
    <source>
        <dbReference type="EMBL" id="KRL53666.1"/>
    </source>
</evidence>
<dbReference type="AlphaFoldDB" id="A0A0R1RH93"/>
<evidence type="ECO:0000313" key="2">
    <source>
        <dbReference type="Proteomes" id="UP000051999"/>
    </source>
</evidence>
<dbReference type="Proteomes" id="UP000051999">
    <property type="component" value="Unassembled WGS sequence"/>
</dbReference>
<dbReference type="EMBL" id="AZFF01000016">
    <property type="protein sequence ID" value="KRL53666.1"/>
    <property type="molecule type" value="Genomic_DNA"/>
</dbReference>
<dbReference type="SUPFAM" id="SSF53474">
    <property type="entry name" value="alpha/beta-Hydrolases"/>
    <property type="match status" value="1"/>
</dbReference>
<dbReference type="InterPro" id="IPR029058">
    <property type="entry name" value="AB_hydrolase_fold"/>
</dbReference>
<dbReference type="STRING" id="1114972.FD35_GL000915"/>